<dbReference type="SUPFAM" id="SSF56112">
    <property type="entry name" value="Protein kinase-like (PK-like)"/>
    <property type="match status" value="1"/>
</dbReference>
<evidence type="ECO:0000313" key="13">
    <source>
        <dbReference type="EMBL" id="PRP74294.1"/>
    </source>
</evidence>
<feature type="chain" id="PRO_5015175051" evidence="10">
    <location>
        <begin position="18"/>
        <end position="1096"/>
    </location>
</feature>
<evidence type="ECO:0000256" key="10">
    <source>
        <dbReference type="SAM" id="SignalP"/>
    </source>
</evidence>
<keyword evidence="5 9" id="KW-1133">Transmembrane helix</keyword>
<dbReference type="PROSITE" id="PS50221">
    <property type="entry name" value="GAIN_B"/>
    <property type="match status" value="1"/>
</dbReference>
<dbReference type="GO" id="GO:0004672">
    <property type="term" value="F:protein kinase activity"/>
    <property type="evidence" value="ECO:0007669"/>
    <property type="project" value="InterPro"/>
</dbReference>
<dbReference type="Gene3D" id="2.60.220.50">
    <property type="match status" value="1"/>
</dbReference>
<organism evidence="13 14">
    <name type="scientific">Planoprotostelium fungivorum</name>
    <dbReference type="NCBI Taxonomy" id="1890364"/>
    <lineage>
        <taxon>Eukaryota</taxon>
        <taxon>Amoebozoa</taxon>
        <taxon>Evosea</taxon>
        <taxon>Variosea</taxon>
        <taxon>Cavosteliida</taxon>
        <taxon>Cavosteliaceae</taxon>
        <taxon>Planoprotostelium</taxon>
    </lineage>
</organism>
<keyword evidence="4" id="KW-0067">ATP-binding</keyword>
<keyword evidence="14" id="KW-1185">Reference proteome</keyword>
<dbReference type="AlphaFoldDB" id="A0A2P6MRG4"/>
<evidence type="ECO:0000256" key="1">
    <source>
        <dbReference type="ARBA" id="ARBA00004370"/>
    </source>
</evidence>
<evidence type="ECO:0000256" key="7">
    <source>
        <dbReference type="ARBA" id="ARBA00023157"/>
    </source>
</evidence>
<dbReference type="OrthoDB" id="346907at2759"/>
<dbReference type="Gene3D" id="1.10.510.10">
    <property type="entry name" value="Transferase(Phosphotransferase) domain 1"/>
    <property type="match status" value="1"/>
</dbReference>
<dbReference type="InterPro" id="IPR046338">
    <property type="entry name" value="GAIN_dom_sf"/>
</dbReference>
<dbReference type="InterPro" id="IPR057244">
    <property type="entry name" value="GAIN_B"/>
</dbReference>
<evidence type="ECO:0000256" key="3">
    <source>
        <dbReference type="ARBA" id="ARBA00022741"/>
    </source>
</evidence>
<keyword evidence="6 9" id="KW-0472">Membrane</keyword>
<dbReference type="InterPro" id="IPR050198">
    <property type="entry name" value="Non-receptor_tyrosine_kinases"/>
</dbReference>
<evidence type="ECO:0000256" key="8">
    <source>
        <dbReference type="SAM" id="MobiDB-lite"/>
    </source>
</evidence>
<evidence type="ECO:0000256" key="2">
    <source>
        <dbReference type="ARBA" id="ARBA00022692"/>
    </source>
</evidence>
<dbReference type="PANTHER" id="PTHR24418">
    <property type="entry name" value="TYROSINE-PROTEIN KINASE"/>
    <property type="match status" value="1"/>
</dbReference>
<reference evidence="13 14" key="1">
    <citation type="journal article" date="2018" name="Genome Biol. Evol.">
        <title>Multiple Roots of Fruiting Body Formation in Amoebozoa.</title>
        <authorList>
            <person name="Hillmann F."/>
            <person name="Forbes G."/>
            <person name="Novohradska S."/>
            <person name="Ferling I."/>
            <person name="Riege K."/>
            <person name="Groth M."/>
            <person name="Westermann M."/>
            <person name="Marz M."/>
            <person name="Spaller T."/>
            <person name="Winckler T."/>
            <person name="Schaap P."/>
            <person name="Glockner G."/>
        </authorList>
    </citation>
    <scope>NUCLEOTIDE SEQUENCE [LARGE SCALE GENOMIC DNA]</scope>
    <source>
        <strain evidence="13 14">Jena</strain>
    </source>
</reference>
<evidence type="ECO:0000259" key="12">
    <source>
        <dbReference type="PROSITE" id="PS50221"/>
    </source>
</evidence>
<evidence type="ECO:0000256" key="5">
    <source>
        <dbReference type="ARBA" id="ARBA00022989"/>
    </source>
</evidence>
<feature type="compositionally biased region" description="Polar residues" evidence="8">
    <location>
        <begin position="1080"/>
        <end position="1096"/>
    </location>
</feature>
<dbReference type="InterPro" id="IPR011009">
    <property type="entry name" value="Kinase-like_dom_sf"/>
</dbReference>
<feature type="signal peptide" evidence="10">
    <location>
        <begin position="1"/>
        <end position="17"/>
    </location>
</feature>
<dbReference type="Proteomes" id="UP000241769">
    <property type="component" value="Unassembled WGS sequence"/>
</dbReference>
<dbReference type="Gene3D" id="2.60.120.260">
    <property type="entry name" value="Galactose-binding domain-like"/>
    <property type="match status" value="1"/>
</dbReference>
<dbReference type="InterPro" id="IPR001245">
    <property type="entry name" value="Ser-Thr/Tyr_kinase_cat_dom"/>
</dbReference>
<feature type="transmembrane region" description="Helical" evidence="9">
    <location>
        <begin position="782"/>
        <end position="808"/>
    </location>
</feature>
<dbReference type="PROSITE" id="PS50011">
    <property type="entry name" value="PROTEIN_KINASE_DOM"/>
    <property type="match status" value="1"/>
</dbReference>
<keyword evidence="7" id="KW-1015">Disulfide bond</keyword>
<dbReference type="InterPro" id="IPR000719">
    <property type="entry name" value="Prot_kinase_dom"/>
</dbReference>
<keyword evidence="13" id="KW-0808">Transferase</keyword>
<keyword evidence="2 9" id="KW-0812">Transmembrane</keyword>
<evidence type="ECO:0000256" key="9">
    <source>
        <dbReference type="SAM" id="Phobius"/>
    </source>
</evidence>
<proteinExistence type="predicted"/>
<dbReference type="InParanoid" id="A0A2P6MRG4"/>
<keyword evidence="3" id="KW-0547">Nucleotide-binding</keyword>
<dbReference type="Pfam" id="PF07714">
    <property type="entry name" value="PK_Tyr_Ser-Thr"/>
    <property type="match status" value="1"/>
</dbReference>
<dbReference type="EMBL" id="MDYQ01000477">
    <property type="protein sequence ID" value="PRP74294.1"/>
    <property type="molecule type" value="Genomic_DNA"/>
</dbReference>
<keyword evidence="10" id="KW-0732">Signal</keyword>
<dbReference type="GO" id="GO:0016020">
    <property type="term" value="C:membrane"/>
    <property type="evidence" value="ECO:0007669"/>
    <property type="project" value="UniProtKB-SubCell"/>
</dbReference>
<keyword evidence="13" id="KW-0418">Kinase</keyword>
<gene>
    <name evidence="13" type="ORF">PROFUN_11796</name>
</gene>
<dbReference type="STRING" id="1890364.A0A2P6MRG4"/>
<protein>
    <submittedName>
        <fullName evidence="13">Tyrosine-protein kinase Fer</fullName>
    </submittedName>
</protein>
<comment type="caution">
    <text evidence="13">The sequence shown here is derived from an EMBL/GenBank/DDBJ whole genome shotgun (WGS) entry which is preliminary data.</text>
</comment>
<feature type="domain" description="GAIN-B" evidence="12">
    <location>
        <begin position="604"/>
        <end position="766"/>
    </location>
</feature>
<sequence length="1096" mass="122302">MRGMIFVFLSLVTVSTSIPSESSYIPVDSPLLTFGSYCNITVSGLPGDSSWSIGRPLNLNISLTGGCPTLQLYTTDPWATDDASAIYYHAGSQPNFGQRGGLSKGFYWNIVTNHSLTLWPIDGSHWVAHAFSQLWIYNINTNQDVLLANTSVVRRILHDFSCKQLSPFLALGQIVNLTCSVSYSGDDTFYNVSVWLKDGFNSSQRIFFKEELMIDQRIGFTASYAVGSVPEGPNGIRVQTWLQYDSWTYNSTLYNYPQTLYLSGDINPSDSRGYNTPFNTFPAEGQSTTLDYYNVTGYRQAMKQNAYLILTNPALANDQWVDTSDHTGDENSTILLMDPYGVGTVFTQTFTNLPRDTRYVVSFYVLNLNYLNDSTPPLLRLSLDHQDGNIAEPVSDLSTPTVDHPHWYRFSFLFKTRTTNVTLRFEDYSKDSGGGNDFAFDDLSLYPVDDGRVLTLSHEMNITSVLAPYNNGTGMSVRGSFGDVNNLRVGIVFNNTVKFFELDCQRSDENSILIECDTMTPVTTGTGSRSFIIDYHGWNVNGSFIYRSAPITERLNQLITSNVTVSDAEATDMMNSLMNVSQSPSGNFFQLLDDLTTVMLRGRDNYNLTAGSLSLSGIKVDKKNASVDLSAGRAQVKITGQVMSQILKEQNRTASVIMSATAVNTLSALSQTELYSDVVGLSLFDSDGNEIPVKNTEDSIVFTLTTTSPLPVNSTYECLYFAPDTKSWNNISTQYDDLMVYNATVITCSTNHLTNFSVGVKKNIERGTVDKVVSTTKSAISLGMIIGPAIGGSLFLLLIIVLVVFFILRRKRRATRMLTDEMVGVDVGQVFSSGSIRVGERISGRVYRGHPEMTDAVALKKMTEDSELKNKREVQAYLRVRHPQIVQYLSTYTGDAEYMVMTYMPMGTLLDYVRKKHEEEQLTKILTDVLSGLRYMHENDLVHCNLSASKVLLNHEGNQLRGKICSLGYSRRPCVLGSGDIAELSPRWMAPELLSDGRCTYKSDVWSFGMMLYECMSGRQPYSESREEEVRERVERGPNLQPAKDWPVLFARVFTECIKRSDERPEISNIIGMLREGADGSSTKPVSATQDDNVYY</sequence>
<evidence type="ECO:0000256" key="6">
    <source>
        <dbReference type="ARBA" id="ARBA00023136"/>
    </source>
</evidence>
<feature type="region of interest" description="Disordered" evidence="8">
    <location>
        <begin position="1077"/>
        <end position="1096"/>
    </location>
</feature>
<evidence type="ECO:0000259" key="11">
    <source>
        <dbReference type="PROSITE" id="PS50011"/>
    </source>
</evidence>
<dbReference type="GO" id="GO:0005524">
    <property type="term" value="F:ATP binding"/>
    <property type="evidence" value="ECO:0007669"/>
    <property type="project" value="UniProtKB-KW"/>
</dbReference>
<evidence type="ECO:0000256" key="4">
    <source>
        <dbReference type="ARBA" id="ARBA00022840"/>
    </source>
</evidence>
<accession>A0A2P6MRG4</accession>
<evidence type="ECO:0000313" key="14">
    <source>
        <dbReference type="Proteomes" id="UP000241769"/>
    </source>
</evidence>
<comment type="subcellular location">
    <subcellularLocation>
        <location evidence="1">Membrane</location>
    </subcellularLocation>
</comment>
<name>A0A2P6MRG4_9EUKA</name>
<feature type="domain" description="Protein kinase" evidence="11">
    <location>
        <begin position="832"/>
        <end position="1078"/>
    </location>
</feature>